<evidence type="ECO:0000256" key="5">
    <source>
        <dbReference type="ARBA" id="ARBA00022741"/>
    </source>
</evidence>
<protein>
    <recommendedName>
        <fullName evidence="2">acetyl-CoA carboxytransferase</fullName>
        <ecNumber evidence="2">2.1.3.15</ecNumber>
    </recommendedName>
</protein>
<feature type="domain" description="CoA carboxyltransferase N-terminal" evidence="12">
    <location>
        <begin position="1"/>
        <end position="241"/>
    </location>
</feature>
<dbReference type="PANTHER" id="PTHR42853">
    <property type="entry name" value="ACETYL-COENZYME A CARBOXYLASE CARBOXYL TRANSFERASE SUBUNIT ALPHA"/>
    <property type="match status" value="1"/>
</dbReference>
<dbReference type="GO" id="GO:0016740">
    <property type="term" value="F:transferase activity"/>
    <property type="evidence" value="ECO:0007669"/>
    <property type="project" value="UniProtKB-KW"/>
</dbReference>
<keyword evidence="7" id="KW-0276">Fatty acid metabolism</keyword>
<dbReference type="InterPro" id="IPR029045">
    <property type="entry name" value="ClpP/crotonase-like_dom_sf"/>
</dbReference>
<evidence type="ECO:0000256" key="2">
    <source>
        <dbReference type="ARBA" id="ARBA00011883"/>
    </source>
</evidence>
<keyword evidence="4 14" id="KW-0808">Transferase</keyword>
<accession>A0ABU2S6P2</accession>
<keyword evidence="6" id="KW-0863">Zinc-finger</keyword>
<dbReference type="Pfam" id="PF03255">
    <property type="entry name" value="ACCA"/>
    <property type="match status" value="1"/>
</dbReference>
<feature type="domain" description="CoA carboxyltransferase C-terminal" evidence="13">
    <location>
        <begin position="235"/>
        <end position="445"/>
    </location>
</feature>
<evidence type="ECO:0000256" key="11">
    <source>
        <dbReference type="ARBA" id="ARBA00049152"/>
    </source>
</evidence>
<dbReference type="InterPro" id="IPR011763">
    <property type="entry name" value="COA_CT_C"/>
</dbReference>
<evidence type="ECO:0000313" key="14">
    <source>
        <dbReference type="EMBL" id="MDT0444647.1"/>
    </source>
</evidence>
<evidence type="ECO:0000256" key="8">
    <source>
        <dbReference type="ARBA" id="ARBA00022840"/>
    </source>
</evidence>
<gene>
    <name evidence="14" type="ORF">RM779_18870</name>
</gene>
<dbReference type="EMBL" id="JAVREV010000010">
    <property type="protein sequence ID" value="MDT0444647.1"/>
    <property type="molecule type" value="Genomic_DNA"/>
</dbReference>
<keyword evidence="6" id="KW-0862">Zinc</keyword>
<evidence type="ECO:0000256" key="3">
    <source>
        <dbReference type="ARBA" id="ARBA00022516"/>
    </source>
</evidence>
<evidence type="ECO:0000259" key="13">
    <source>
        <dbReference type="PROSITE" id="PS50989"/>
    </source>
</evidence>
<keyword evidence="8" id="KW-0067">ATP-binding</keyword>
<evidence type="ECO:0000256" key="1">
    <source>
        <dbReference type="ARBA" id="ARBA00004956"/>
    </source>
</evidence>
<dbReference type="RefSeq" id="WP_311618905.1">
    <property type="nucleotide sequence ID" value="NZ_JAVREV010000010.1"/>
</dbReference>
<dbReference type="EC" id="2.1.3.15" evidence="2"/>
<comment type="caution">
    <text evidence="14">The sequence shown here is derived from an EMBL/GenBank/DDBJ whole genome shotgun (WGS) entry which is preliminary data.</text>
</comment>
<keyword evidence="9" id="KW-0443">Lipid metabolism</keyword>
<comment type="catalytic activity">
    <reaction evidence="11">
        <text>N(6)-carboxybiotinyl-L-lysyl-[protein] + acetyl-CoA = N(6)-biotinyl-L-lysyl-[protein] + malonyl-CoA</text>
        <dbReference type="Rhea" id="RHEA:54728"/>
        <dbReference type="Rhea" id="RHEA-COMP:10505"/>
        <dbReference type="Rhea" id="RHEA-COMP:10506"/>
        <dbReference type="ChEBI" id="CHEBI:57288"/>
        <dbReference type="ChEBI" id="CHEBI:57384"/>
        <dbReference type="ChEBI" id="CHEBI:83144"/>
        <dbReference type="ChEBI" id="CHEBI:83145"/>
        <dbReference type="EC" id="2.1.3.15"/>
    </reaction>
</comment>
<dbReference type="InterPro" id="IPR034733">
    <property type="entry name" value="AcCoA_carboxyl_beta"/>
</dbReference>
<dbReference type="InterPro" id="IPR011762">
    <property type="entry name" value="COA_CT_N"/>
</dbReference>
<evidence type="ECO:0000256" key="4">
    <source>
        <dbReference type="ARBA" id="ARBA00022679"/>
    </source>
</evidence>
<sequence length="445" mass="45184">MTAAVTGRAVPARELIAALTPAFTELPRAAEAAAADGPIGWPGYGEARARARARTGEPESVVCGIGDVGGTEAVLIAFEFGFLGGSIGEETGARIENAFITARDLSLPVVSLIASGGSRIQEGMCALTQLQRIARQMVRLRAAGLPHLAVLAGPVTGGGWATLGAGADVRVALPGAQIGFAGSRTRPPGADADAYTAEAQFAAGQVDQIVPAAGLGTVAARWLRLLTAPAAGPVAPPKALRAVPPPDSGWQAVRRAREADRPGAEAYLKAYFAERAPLGGTDPGLLCGFGMRDGRSVAYVAQCGAATRPAGFRAATRLVTLADRLSVPVLSLVDTPGAANDAEAERDGVGAAIAETITAVAGCRIPVTTLLVGEGGSGGAVALTSPGHTWVTPDSYYSVVAPERAVAILKRGPDDVPTTAEQLRLRPQDLVDLGIARGIVPAEPA</sequence>
<dbReference type="PROSITE" id="PS50989">
    <property type="entry name" value="COA_CT_CTER"/>
    <property type="match status" value="1"/>
</dbReference>
<dbReference type="Gene3D" id="3.90.226.10">
    <property type="entry name" value="2-enoyl-CoA Hydratase, Chain A, domain 1"/>
    <property type="match status" value="2"/>
</dbReference>
<evidence type="ECO:0000256" key="6">
    <source>
        <dbReference type="ARBA" id="ARBA00022771"/>
    </source>
</evidence>
<name>A0ABU2S6P2_9ACTN</name>
<evidence type="ECO:0000313" key="15">
    <source>
        <dbReference type="Proteomes" id="UP001183615"/>
    </source>
</evidence>
<dbReference type="SUPFAM" id="SSF52096">
    <property type="entry name" value="ClpP/crotonase"/>
    <property type="match status" value="2"/>
</dbReference>
<proteinExistence type="predicted"/>
<evidence type="ECO:0000256" key="10">
    <source>
        <dbReference type="ARBA" id="ARBA00023160"/>
    </source>
</evidence>
<keyword evidence="10" id="KW-0275">Fatty acid biosynthesis</keyword>
<keyword evidence="15" id="KW-1185">Reference proteome</keyword>
<dbReference type="PANTHER" id="PTHR42853:SF3">
    <property type="entry name" value="ACETYL-COENZYME A CARBOXYLASE CARBOXYL TRANSFERASE SUBUNIT ALPHA, CHLOROPLASTIC"/>
    <property type="match status" value="1"/>
</dbReference>
<evidence type="ECO:0000259" key="12">
    <source>
        <dbReference type="PROSITE" id="PS50980"/>
    </source>
</evidence>
<dbReference type="Pfam" id="PF01039">
    <property type="entry name" value="Carboxyl_trans"/>
    <property type="match status" value="1"/>
</dbReference>
<keyword evidence="6" id="KW-0479">Metal-binding</keyword>
<dbReference type="PROSITE" id="PS50980">
    <property type="entry name" value="COA_CT_NTER"/>
    <property type="match status" value="1"/>
</dbReference>
<dbReference type="Proteomes" id="UP001183615">
    <property type="component" value="Unassembled WGS sequence"/>
</dbReference>
<dbReference type="InterPro" id="IPR001095">
    <property type="entry name" value="Acetyl_CoA_COase_a_su"/>
</dbReference>
<keyword evidence="5" id="KW-0547">Nucleotide-binding</keyword>
<evidence type="ECO:0000256" key="7">
    <source>
        <dbReference type="ARBA" id="ARBA00022832"/>
    </source>
</evidence>
<organism evidence="14 15">
    <name type="scientific">Streptomyces johnsoniae</name>
    <dbReference type="NCBI Taxonomy" id="3075532"/>
    <lineage>
        <taxon>Bacteria</taxon>
        <taxon>Bacillati</taxon>
        <taxon>Actinomycetota</taxon>
        <taxon>Actinomycetes</taxon>
        <taxon>Kitasatosporales</taxon>
        <taxon>Streptomycetaceae</taxon>
        <taxon>Streptomyces</taxon>
    </lineage>
</organism>
<comment type="pathway">
    <text evidence="1">Lipid metabolism; malonyl-CoA biosynthesis; malonyl-CoA from acetyl-CoA: step 1/1.</text>
</comment>
<evidence type="ECO:0000256" key="9">
    <source>
        <dbReference type="ARBA" id="ARBA00023098"/>
    </source>
</evidence>
<keyword evidence="3" id="KW-0444">Lipid biosynthesis</keyword>
<dbReference type="PRINTS" id="PR01069">
    <property type="entry name" value="ACCCTRFRASEA"/>
</dbReference>
<reference evidence="15" key="1">
    <citation type="submission" date="2023-07" db="EMBL/GenBank/DDBJ databases">
        <title>30 novel species of actinomycetes from the DSMZ collection.</title>
        <authorList>
            <person name="Nouioui I."/>
        </authorList>
    </citation>
    <scope>NUCLEOTIDE SEQUENCE [LARGE SCALE GENOMIC DNA]</scope>
    <source>
        <strain evidence="15">DSM 41886</strain>
    </source>
</reference>